<protein>
    <submittedName>
        <fullName evidence="1">Uncharacterized protein</fullName>
    </submittedName>
</protein>
<keyword evidence="2" id="KW-1185">Reference proteome</keyword>
<reference evidence="1 2" key="1">
    <citation type="submission" date="2020-10" db="EMBL/GenBank/DDBJ databases">
        <title>Sequencing the genomes of 1000 actinobacteria strains.</title>
        <authorList>
            <person name="Klenk H.-P."/>
        </authorList>
    </citation>
    <scope>NUCLEOTIDE SEQUENCE [LARGE SCALE GENOMIC DNA]</scope>
    <source>
        <strain evidence="1 2">DSM 41803</strain>
    </source>
</reference>
<organism evidence="1 2">
    <name type="scientific">Streptomyces stelliscabiei</name>
    <dbReference type="NCBI Taxonomy" id="146820"/>
    <lineage>
        <taxon>Bacteria</taxon>
        <taxon>Bacillati</taxon>
        <taxon>Actinomycetota</taxon>
        <taxon>Actinomycetes</taxon>
        <taxon>Kitasatosporales</taxon>
        <taxon>Streptomycetaceae</taxon>
        <taxon>Streptomyces</taxon>
    </lineage>
</organism>
<proteinExistence type="predicted"/>
<evidence type="ECO:0000313" key="2">
    <source>
        <dbReference type="Proteomes" id="UP000629287"/>
    </source>
</evidence>
<dbReference type="RefSeq" id="WP_225966599.1">
    <property type="nucleotide sequence ID" value="NZ_JADBGF010000001.1"/>
</dbReference>
<gene>
    <name evidence="1" type="ORF">H4687_000930</name>
</gene>
<name>A0A8I0TPF5_9ACTN</name>
<evidence type="ECO:0000313" key="1">
    <source>
        <dbReference type="EMBL" id="MBE1594801.1"/>
    </source>
</evidence>
<sequence length="45" mass="4737">MLTAARRGGPRPDFEDCYPAQKAYYESLARDGVGIIGPAAPAAGR</sequence>
<dbReference type="EMBL" id="JADBGF010000001">
    <property type="protein sequence ID" value="MBE1594801.1"/>
    <property type="molecule type" value="Genomic_DNA"/>
</dbReference>
<accession>A0A8I0TPF5</accession>
<comment type="caution">
    <text evidence="1">The sequence shown here is derived from an EMBL/GenBank/DDBJ whole genome shotgun (WGS) entry which is preliminary data.</text>
</comment>
<dbReference type="GeneID" id="86825550"/>
<dbReference type="AlphaFoldDB" id="A0A8I0TPF5"/>
<dbReference type="Proteomes" id="UP000629287">
    <property type="component" value="Unassembled WGS sequence"/>
</dbReference>